<protein>
    <submittedName>
        <fullName evidence="1">Uncharacterized protein</fullName>
    </submittedName>
</protein>
<evidence type="ECO:0000313" key="1">
    <source>
        <dbReference type="EMBL" id="KAI5443158.1"/>
    </source>
</evidence>
<reference evidence="1 2" key="1">
    <citation type="journal article" date="2022" name="Nat. Genet.">
        <title>Improved pea reference genome and pan-genome highlight genomic features and evolutionary characteristics.</title>
        <authorList>
            <person name="Yang T."/>
            <person name="Liu R."/>
            <person name="Luo Y."/>
            <person name="Hu S."/>
            <person name="Wang D."/>
            <person name="Wang C."/>
            <person name="Pandey M.K."/>
            <person name="Ge S."/>
            <person name="Xu Q."/>
            <person name="Li N."/>
            <person name="Li G."/>
            <person name="Huang Y."/>
            <person name="Saxena R.K."/>
            <person name="Ji Y."/>
            <person name="Li M."/>
            <person name="Yan X."/>
            <person name="He Y."/>
            <person name="Liu Y."/>
            <person name="Wang X."/>
            <person name="Xiang C."/>
            <person name="Varshney R.K."/>
            <person name="Ding H."/>
            <person name="Gao S."/>
            <person name="Zong X."/>
        </authorList>
    </citation>
    <scope>NUCLEOTIDE SEQUENCE [LARGE SCALE GENOMIC DNA]</scope>
    <source>
        <strain evidence="1 2">cv. Zhongwan 6</strain>
    </source>
</reference>
<dbReference type="Gramene" id="Psat01G0199200-T1">
    <property type="protein sequence ID" value="KAI5443158.1"/>
    <property type="gene ID" value="KIW84_011992"/>
</dbReference>
<keyword evidence="2" id="KW-1185">Reference proteome</keyword>
<dbReference type="Proteomes" id="UP001058974">
    <property type="component" value="Chromosome 1"/>
</dbReference>
<dbReference type="EMBL" id="JAMSHJ010000001">
    <property type="protein sequence ID" value="KAI5443158.1"/>
    <property type="molecule type" value="Genomic_DNA"/>
</dbReference>
<sequence length="136" mass="15249">MFSSNTLGGTRRKIVARSSFREVDDLGLYLGVSLSGNSLRISNFQFIIGKVCAKLSNWKVMLLQKKVFGSSQPRHLVKWLPDTDDWVTLNVGWAVSSRFCYDGAQTWCRVGHEGIVMNKYGGWMKGFSKFLGACNS</sequence>
<dbReference type="AlphaFoldDB" id="A0A9D5BGC7"/>
<proteinExistence type="predicted"/>
<evidence type="ECO:0000313" key="2">
    <source>
        <dbReference type="Proteomes" id="UP001058974"/>
    </source>
</evidence>
<name>A0A9D5BGC7_PEA</name>
<comment type="caution">
    <text evidence="1">The sequence shown here is derived from an EMBL/GenBank/DDBJ whole genome shotgun (WGS) entry which is preliminary data.</text>
</comment>
<organism evidence="1 2">
    <name type="scientific">Pisum sativum</name>
    <name type="common">Garden pea</name>
    <name type="synonym">Lathyrus oleraceus</name>
    <dbReference type="NCBI Taxonomy" id="3888"/>
    <lineage>
        <taxon>Eukaryota</taxon>
        <taxon>Viridiplantae</taxon>
        <taxon>Streptophyta</taxon>
        <taxon>Embryophyta</taxon>
        <taxon>Tracheophyta</taxon>
        <taxon>Spermatophyta</taxon>
        <taxon>Magnoliopsida</taxon>
        <taxon>eudicotyledons</taxon>
        <taxon>Gunneridae</taxon>
        <taxon>Pentapetalae</taxon>
        <taxon>rosids</taxon>
        <taxon>fabids</taxon>
        <taxon>Fabales</taxon>
        <taxon>Fabaceae</taxon>
        <taxon>Papilionoideae</taxon>
        <taxon>50 kb inversion clade</taxon>
        <taxon>NPAAA clade</taxon>
        <taxon>Hologalegina</taxon>
        <taxon>IRL clade</taxon>
        <taxon>Fabeae</taxon>
        <taxon>Lathyrus</taxon>
    </lineage>
</organism>
<accession>A0A9D5BGC7</accession>
<gene>
    <name evidence="1" type="ORF">KIW84_011992</name>
</gene>